<dbReference type="Proteomes" id="UP001487740">
    <property type="component" value="Unassembled WGS sequence"/>
</dbReference>
<accession>A0AAW0UIS6</accession>
<dbReference type="AlphaFoldDB" id="A0AAW0UIS6"/>
<dbReference type="EMBL" id="JARAKH010000012">
    <property type="protein sequence ID" value="KAK8398602.1"/>
    <property type="molecule type" value="Genomic_DNA"/>
</dbReference>
<evidence type="ECO:0000313" key="4">
    <source>
        <dbReference type="Proteomes" id="UP001487740"/>
    </source>
</evidence>
<reference evidence="3 4" key="1">
    <citation type="submission" date="2023-03" db="EMBL/GenBank/DDBJ databases">
        <title>High-quality genome of Scylla paramamosain provides insights in environmental adaptation.</title>
        <authorList>
            <person name="Zhang L."/>
        </authorList>
    </citation>
    <scope>NUCLEOTIDE SEQUENCE [LARGE SCALE GENOMIC DNA]</scope>
    <source>
        <strain evidence="3">LZ_2023a</strain>
        <tissue evidence="3">Muscle</tissue>
    </source>
</reference>
<sequence>MELQDGRHDRAEDGLSEVKLGQMDLIAAMLASMRQEMAVDRETQAQRAREQAERTDQLAHEQAENTDQLAREQAERTDQLACEQAERTDQLAREQAQRVDNQVRHLEDVPQSSLASLKAETQQYTDQACDSVVNELLDKVQTLEGEVQGLREEVRMEKQRHELATAHLEEQAAPRVLPGTTGVVDLLGPAWGLWQESSARGPCSVVSELVAASGGSGAIGTPPFCCHHPLCLPPLAAPPAATPQSFGFPVFGETQASGAEVYRTHLKKRTQEQGEKLSQLAQDMEALLKGPVDVRSSVGSAVERLPVYIADLDEPCLLGLNYLTQSKACVDLGQKLSAEVAAVRPLPDFLEDLAHRSAANLTEAQTEEVRHTLAQWMNKVALSRVGSDAWVVLVP</sequence>
<evidence type="ECO:0000256" key="2">
    <source>
        <dbReference type="SAM" id="MobiDB-lite"/>
    </source>
</evidence>
<comment type="caution">
    <text evidence="3">The sequence shown here is derived from an EMBL/GenBank/DDBJ whole genome shotgun (WGS) entry which is preliminary data.</text>
</comment>
<protein>
    <submittedName>
        <fullName evidence="3">Uncharacterized protein</fullName>
    </submittedName>
</protein>
<evidence type="ECO:0000313" key="3">
    <source>
        <dbReference type="EMBL" id="KAK8398602.1"/>
    </source>
</evidence>
<evidence type="ECO:0000256" key="1">
    <source>
        <dbReference type="SAM" id="Coils"/>
    </source>
</evidence>
<name>A0AAW0UIS6_SCYPA</name>
<organism evidence="3 4">
    <name type="scientific">Scylla paramamosain</name>
    <name type="common">Mud crab</name>
    <dbReference type="NCBI Taxonomy" id="85552"/>
    <lineage>
        <taxon>Eukaryota</taxon>
        <taxon>Metazoa</taxon>
        <taxon>Ecdysozoa</taxon>
        <taxon>Arthropoda</taxon>
        <taxon>Crustacea</taxon>
        <taxon>Multicrustacea</taxon>
        <taxon>Malacostraca</taxon>
        <taxon>Eumalacostraca</taxon>
        <taxon>Eucarida</taxon>
        <taxon>Decapoda</taxon>
        <taxon>Pleocyemata</taxon>
        <taxon>Brachyura</taxon>
        <taxon>Eubrachyura</taxon>
        <taxon>Portunoidea</taxon>
        <taxon>Portunidae</taxon>
        <taxon>Portuninae</taxon>
        <taxon>Scylla</taxon>
    </lineage>
</organism>
<keyword evidence="4" id="KW-1185">Reference proteome</keyword>
<proteinExistence type="predicted"/>
<gene>
    <name evidence="3" type="ORF">O3P69_004025</name>
</gene>
<keyword evidence="1" id="KW-0175">Coiled coil</keyword>
<feature type="coiled-coil region" evidence="1">
    <location>
        <begin position="133"/>
        <end position="171"/>
    </location>
</feature>
<feature type="region of interest" description="Disordered" evidence="2">
    <location>
        <begin position="37"/>
        <end position="78"/>
    </location>
</feature>